<protein>
    <submittedName>
        <fullName evidence="1">Uncharacterized protein</fullName>
    </submittedName>
</protein>
<evidence type="ECO:0000313" key="2">
    <source>
        <dbReference type="Proteomes" id="UP001497535"/>
    </source>
</evidence>
<sequence>MVVVSEKADLSPLKNLSEACKDVEWDGTDFIKILYRKEGAAKEGCVLDLVAKKDTKLSVRIGINYSDHVCLGGKHDDFEYTPNNM</sequence>
<dbReference type="EMBL" id="CAVMJV010000036">
    <property type="protein sequence ID" value="CAK5078530.1"/>
    <property type="molecule type" value="Genomic_DNA"/>
</dbReference>
<keyword evidence="2" id="KW-1185">Reference proteome</keyword>
<dbReference type="Proteomes" id="UP001497535">
    <property type="component" value="Unassembled WGS sequence"/>
</dbReference>
<reference evidence="1" key="1">
    <citation type="submission" date="2023-11" db="EMBL/GenBank/DDBJ databases">
        <authorList>
            <person name="Poullet M."/>
        </authorList>
    </citation>
    <scope>NUCLEOTIDE SEQUENCE</scope>
    <source>
        <strain evidence="1">E1834</strain>
    </source>
</reference>
<organism evidence="1 2">
    <name type="scientific">Meloidogyne enterolobii</name>
    <name type="common">Root-knot nematode worm</name>
    <name type="synonym">Meloidogyne mayaguensis</name>
    <dbReference type="NCBI Taxonomy" id="390850"/>
    <lineage>
        <taxon>Eukaryota</taxon>
        <taxon>Metazoa</taxon>
        <taxon>Ecdysozoa</taxon>
        <taxon>Nematoda</taxon>
        <taxon>Chromadorea</taxon>
        <taxon>Rhabditida</taxon>
        <taxon>Tylenchina</taxon>
        <taxon>Tylenchomorpha</taxon>
        <taxon>Tylenchoidea</taxon>
        <taxon>Meloidogynidae</taxon>
        <taxon>Meloidogyninae</taxon>
        <taxon>Meloidogyne</taxon>
    </lineage>
</organism>
<proteinExistence type="predicted"/>
<comment type="caution">
    <text evidence="1">The sequence shown here is derived from an EMBL/GenBank/DDBJ whole genome shotgun (WGS) entry which is preliminary data.</text>
</comment>
<evidence type="ECO:0000313" key="1">
    <source>
        <dbReference type="EMBL" id="CAK5078530.1"/>
    </source>
</evidence>
<accession>A0ACB0ZHW6</accession>
<name>A0ACB0ZHW6_MELEN</name>
<gene>
    <name evidence="1" type="ORF">MENTE1834_LOCUS25590</name>
</gene>